<dbReference type="GO" id="GO:0005634">
    <property type="term" value="C:nucleus"/>
    <property type="evidence" value="ECO:0007669"/>
    <property type="project" value="UniProtKB-SubCell"/>
</dbReference>
<feature type="domain" description="BAH" evidence="5">
    <location>
        <begin position="36"/>
        <end position="151"/>
    </location>
</feature>
<sequence length="1554" mass="166341">MHGSFRREGEGGAHIRRNWHMPSPKSVSDRFLKDGRTIGVGDCALFKPPQGSPPFIGIIRGLIYDKENNLQLHVNWLYRQADLKLGKGIHLEYAPNEIFYSFHKDKVPAASLLHPCKVAFLPKGVELPSGIFAFVCRRVYDIETNRLWWLSEQDYINELQEEVDKLLHKTRLEMHGTVPTGGRSPKPINGPTSTSQVRPGSDGMQNHSHGKGKKRERGDQHNDPVKRESFVKTEDGSSCLLRTQSSLRSEIAKITEKGGLVDSEGVDKLVHLMQSDKEKKMDLGYCSILAGVVAATDKFDCLNRFVQLRGLLVLDEWLQNIHKEKTGNGSNLKDSDKFVEEFLLVLLGALDKLPVNLNALQMCNIGKSVNLLGKHKNLEIQKKAKSLVDTWKKRVEAEFNIMDAKNGSNPPMTWPSKSRLPESSHGGNQISVGSGDLAAKTTAAQLPASKTFSNKPSPGEATKSGSSSSGPAKNASSPSSVKDGHPKTIVGGSSEVPPATKDNRSSSSSQSHNYGQSPSGKEDAKSPFAGTSSFKVSSGSRHRKSVSSGVQKNSSIKNSSLQRNPASEKKAHSLSSTQKAVDPPALEGSIHKLIVKIPNVGRSPGRGAGAGSVEDHSALSGPATSPVRDEKHEQSELNGKPRSDAYQEGLSSDVNVGCWRSNDSKDIVPGPDNADPVSAALPSEDQTRNANDVKKAAEISEASSESSGNKLKPGTSHNGSTCSTFRSMNALIESCVKYSEANAPLSIGDDIGMNLLASVAAGEMIKSEFVSPLHSPQRNSPAGEAQTADDARSKPSSGNGEHDLDDKKKVSKNWPVDGHQPIYAPPGFDRPTKPLISCENKLGSMLIKGSNSSCIDMPTEAADFSGENKKFDEMKGLMEEKQGDGDRSRMIFEEKASVCQGVGEDFRGKPCGTLVGDSKAIINEVNADMEVAMSSSRCLLKDYTNHDDTKTSNPGCRNNLEDPSKVPDGGEVLSVRVFENDASAENMNKLKVRSTDEKISKNHVSECEREKHAKDALPGGDQSMVHLDSVGTDPMRTSLESEDENKPSPECLEDALRCAGARELKEPSVEAEEKECASMAEASSSSGGPDTNSKMHFDLNEGLILDDGRCGEQTSTTAPVCSSNIQIINPMTLPASSPITVAAAAKGPFVPPEDLLRSKGVLGWKGSAATSAFRPAEPRKILNAPSGSASISSADASISKAGRAPLEFDLNVPDEGILEEQASRDSATGDQDISRPGRCLGGFDLDLNRIDESSDVGLCSASSSRGLEPVLVAAVKPMMSDGVAVNDLRMDFDLNFGPSADEAEQSSSHQQARGGSMSTQPLIAGLRMNGAEIGNYCSWFPPGNSFSTVIHPSIFPDRSQHSIVPPGAPARLLGPAGTPFTPDIFRGSVLSSAPAVPFQPNPFPYPVYPLGPTPTFPLPSSSFSVGPSSFIDPSTGGRVFPAPSSLQLMATAEGISSQYPSHYLMRHPDGNSFSSADSKWGKPGQLDLNAGLGSMDIDGSTEVLPVASNRISMASSQSVAEEQAKIYQVGGGGLKRKEYDRGWDNDNFRTKRPS</sequence>
<dbReference type="EMBL" id="BAABME010000147">
    <property type="protein sequence ID" value="GAA0140095.1"/>
    <property type="molecule type" value="Genomic_DNA"/>
</dbReference>
<feature type="region of interest" description="Disordered" evidence="4">
    <location>
        <begin position="447"/>
        <end position="585"/>
    </location>
</feature>
<dbReference type="Gene3D" id="1.20.930.10">
    <property type="entry name" value="Conserved domain common to transcription factors TFIIS, elongin A, CRSP70"/>
    <property type="match status" value="1"/>
</dbReference>
<feature type="compositionally biased region" description="Basic and acidic residues" evidence="4">
    <location>
        <begin position="1"/>
        <end position="13"/>
    </location>
</feature>
<dbReference type="PROSITE" id="PS51038">
    <property type="entry name" value="BAH"/>
    <property type="match status" value="1"/>
</dbReference>
<dbReference type="InterPro" id="IPR043151">
    <property type="entry name" value="BAH_sf"/>
</dbReference>
<dbReference type="SMART" id="SM00439">
    <property type="entry name" value="BAH"/>
    <property type="match status" value="1"/>
</dbReference>
<proteinExistence type="predicted"/>
<feature type="compositionally biased region" description="Low complexity" evidence="4">
    <location>
        <begin position="1077"/>
        <end position="1086"/>
    </location>
</feature>
<evidence type="ECO:0000313" key="7">
    <source>
        <dbReference type="EMBL" id="GAA0140095.1"/>
    </source>
</evidence>
<protein>
    <submittedName>
        <fullName evidence="7">Uncharacterized protein</fullName>
    </submittedName>
</protein>
<dbReference type="PANTHER" id="PTHR46548">
    <property type="entry name" value="BAH AND TFIIS DOMAIN-CONTAINING PROTEIN-RELATED"/>
    <property type="match status" value="1"/>
</dbReference>
<feature type="compositionally biased region" description="Basic and acidic residues" evidence="4">
    <location>
        <begin position="685"/>
        <end position="698"/>
    </location>
</feature>
<feature type="region of interest" description="Disordered" evidence="4">
    <location>
        <begin position="599"/>
        <end position="722"/>
    </location>
</feature>
<feature type="compositionally biased region" description="Basic and acidic residues" evidence="4">
    <location>
        <begin position="627"/>
        <end position="645"/>
    </location>
</feature>
<feature type="region of interest" description="Disordered" evidence="4">
    <location>
        <begin position="402"/>
        <end position="434"/>
    </location>
</feature>
<feature type="region of interest" description="Disordered" evidence="4">
    <location>
        <begin position="772"/>
        <end position="828"/>
    </location>
</feature>
<organism evidence="7 8">
    <name type="scientific">Lithospermum erythrorhizon</name>
    <name type="common">Purple gromwell</name>
    <name type="synonym">Lithospermum officinale var. erythrorhizon</name>
    <dbReference type="NCBI Taxonomy" id="34254"/>
    <lineage>
        <taxon>Eukaryota</taxon>
        <taxon>Viridiplantae</taxon>
        <taxon>Streptophyta</taxon>
        <taxon>Embryophyta</taxon>
        <taxon>Tracheophyta</taxon>
        <taxon>Spermatophyta</taxon>
        <taxon>Magnoliopsida</taxon>
        <taxon>eudicotyledons</taxon>
        <taxon>Gunneridae</taxon>
        <taxon>Pentapetalae</taxon>
        <taxon>asterids</taxon>
        <taxon>lamiids</taxon>
        <taxon>Boraginales</taxon>
        <taxon>Boraginaceae</taxon>
        <taxon>Boraginoideae</taxon>
        <taxon>Lithospermeae</taxon>
        <taxon>Lithospermum</taxon>
    </lineage>
</organism>
<feature type="region of interest" description="Disordered" evidence="4">
    <location>
        <begin position="175"/>
        <end position="231"/>
    </location>
</feature>
<dbReference type="InterPro" id="IPR017923">
    <property type="entry name" value="TFIIS_N"/>
</dbReference>
<feature type="compositionally biased region" description="Low complexity" evidence="4">
    <location>
        <begin position="505"/>
        <end position="519"/>
    </location>
</feature>
<feature type="compositionally biased region" description="Basic and acidic residues" evidence="4">
    <location>
        <begin position="1003"/>
        <end position="1015"/>
    </location>
</feature>
<comment type="subcellular location">
    <subcellularLocation>
        <location evidence="1 3">Nucleus</location>
    </subcellularLocation>
</comment>
<feature type="region of interest" description="Disordered" evidence="4">
    <location>
        <begin position="1003"/>
        <end position="1050"/>
    </location>
</feature>
<evidence type="ECO:0000256" key="2">
    <source>
        <dbReference type="ARBA" id="ARBA00023242"/>
    </source>
</evidence>
<dbReference type="GO" id="GO:0003682">
    <property type="term" value="F:chromatin binding"/>
    <property type="evidence" value="ECO:0007669"/>
    <property type="project" value="InterPro"/>
</dbReference>
<dbReference type="PANTHER" id="PTHR46548:SF1">
    <property type="entry name" value="BAH AND TFIIS DOMAIN-CONTAINING PROTEIN-RELATED"/>
    <property type="match status" value="1"/>
</dbReference>
<evidence type="ECO:0000313" key="8">
    <source>
        <dbReference type="Proteomes" id="UP001454036"/>
    </source>
</evidence>
<dbReference type="SMART" id="SM00509">
    <property type="entry name" value="TFS2N"/>
    <property type="match status" value="1"/>
</dbReference>
<evidence type="ECO:0000256" key="3">
    <source>
        <dbReference type="PROSITE-ProRule" id="PRU00649"/>
    </source>
</evidence>
<feature type="region of interest" description="Disordered" evidence="4">
    <location>
        <begin position="1"/>
        <end position="27"/>
    </location>
</feature>
<dbReference type="SUPFAM" id="SSF47676">
    <property type="entry name" value="Conserved domain common to transcription factors TFIIS, elongin A, CRSP70"/>
    <property type="match status" value="1"/>
</dbReference>
<feature type="compositionally biased region" description="Basic and acidic residues" evidence="4">
    <location>
        <begin position="1535"/>
        <end position="1554"/>
    </location>
</feature>
<name>A0AAV3NL89_LITER</name>
<comment type="caution">
    <text evidence="7">The sequence shown here is derived from an EMBL/GenBank/DDBJ whole genome shotgun (WGS) entry which is preliminary data.</text>
</comment>
<dbReference type="Pfam" id="PF01426">
    <property type="entry name" value="BAH"/>
    <property type="match status" value="1"/>
</dbReference>
<feature type="region of interest" description="Disordered" evidence="4">
    <location>
        <begin position="1296"/>
        <end position="1317"/>
    </location>
</feature>
<evidence type="ECO:0000259" key="6">
    <source>
        <dbReference type="PROSITE" id="PS51319"/>
    </source>
</evidence>
<feature type="region of interest" description="Disordered" evidence="4">
    <location>
        <begin position="1064"/>
        <end position="1096"/>
    </location>
</feature>
<evidence type="ECO:0000256" key="4">
    <source>
        <dbReference type="SAM" id="MobiDB-lite"/>
    </source>
</evidence>
<dbReference type="Proteomes" id="UP001454036">
    <property type="component" value="Unassembled WGS sequence"/>
</dbReference>
<feature type="compositionally biased region" description="Basic and acidic residues" evidence="4">
    <location>
        <begin position="216"/>
        <end position="231"/>
    </location>
</feature>
<dbReference type="InterPro" id="IPR001025">
    <property type="entry name" value="BAH_dom"/>
</dbReference>
<dbReference type="CDD" id="cd00183">
    <property type="entry name" value="TFIIS_I"/>
    <property type="match status" value="1"/>
</dbReference>
<dbReference type="Pfam" id="PF08711">
    <property type="entry name" value="Med26"/>
    <property type="match status" value="1"/>
</dbReference>
<dbReference type="InterPro" id="IPR035441">
    <property type="entry name" value="TFIIS/LEDGF_dom_sf"/>
</dbReference>
<gene>
    <name evidence="7" type="ORF">LIER_01515</name>
</gene>
<feature type="region of interest" description="Disordered" evidence="4">
    <location>
        <begin position="1534"/>
        <end position="1554"/>
    </location>
</feature>
<feature type="region of interest" description="Disordered" evidence="4">
    <location>
        <begin position="945"/>
        <end position="968"/>
    </location>
</feature>
<feature type="compositionally biased region" description="Polar residues" evidence="4">
    <location>
        <begin position="550"/>
        <end position="565"/>
    </location>
</feature>
<keyword evidence="8" id="KW-1185">Reference proteome</keyword>
<feature type="compositionally biased region" description="Low complexity" evidence="4">
    <location>
        <begin position="457"/>
        <end position="480"/>
    </location>
</feature>
<accession>A0AAV3NL89</accession>
<evidence type="ECO:0000256" key="1">
    <source>
        <dbReference type="ARBA" id="ARBA00004123"/>
    </source>
</evidence>
<dbReference type="Gene3D" id="2.30.30.490">
    <property type="match status" value="1"/>
</dbReference>
<feature type="compositionally biased region" description="Polar residues" evidence="4">
    <location>
        <begin position="1305"/>
        <end position="1317"/>
    </location>
</feature>
<dbReference type="PROSITE" id="PS51319">
    <property type="entry name" value="TFIIS_N"/>
    <property type="match status" value="1"/>
</dbReference>
<feature type="compositionally biased region" description="Polar residues" evidence="4">
    <location>
        <begin position="447"/>
        <end position="456"/>
    </location>
</feature>
<feature type="compositionally biased region" description="Polar residues" evidence="4">
    <location>
        <begin position="190"/>
        <end position="207"/>
    </location>
</feature>
<keyword evidence="2 3" id="KW-0539">Nucleus</keyword>
<reference evidence="7 8" key="1">
    <citation type="submission" date="2024-01" db="EMBL/GenBank/DDBJ databases">
        <title>The complete chloroplast genome sequence of Lithospermum erythrorhizon: insights into the phylogenetic relationship among Boraginaceae species and the maternal lineages of purple gromwells.</title>
        <authorList>
            <person name="Okada T."/>
            <person name="Watanabe K."/>
        </authorList>
    </citation>
    <scope>NUCLEOTIDE SEQUENCE [LARGE SCALE GENOMIC DNA]</scope>
</reference>
<dbReference type="InterPro" id="IPR003617">
    <property type="entry name" value="TFIIS/CRSP70_N_sub"/>
</dbReference>
<evidence type="ECO:0000259" key="5">
    <source>
        <dbReference type="PROSITE" id="PS51038"/>
    </source>
</evidence>
<feature type="domain" description="TFIIS N-terminal" evidence="6">
    <location>
        <begin position="312"/>
        <end position="398"/>
    </location>
</feature>